<protein>
    <submittedName>
        <fullName evidence="1">Uncharacterized protein</fullName>
    </submittedName>
</protein>
<gene>
    <name evidence="1" type="ORF">K3G42_008873</name>
</gene>
<evidence type="ECO:0000313" key="2">
    <source>
        <dbReference type="Proteomes" id="UP000827872"/>
    </source>
</evidence>
<dbReference type="Proteomes" id="UP000827872">
    <property type="component" value="Linkage Group LG14"/>
</dbReference>
<name>A0ACB8EAF4_9SAUR</name>
<reference evidence="1" key="1">
    <citation type="submission" date="2021-08" db="EMBL/GenBank/DDBJ databases">
        <title>The first chromosome-level gecko genome reveals the dynamic sex chromosomes of Neotropical dwarf geckos (Sphaerodactylidae: Sphaerodactylus).</title>
        <authorList>
            <person name="Pinto B.J."/>
            <person name="Keating S.E."/>
            <person name="Gamble T."/>
        </authorList>
    </citation>
    <scope>NUCLEOTIDE SEQUENCE</scope>
    <source>
        <strain evidence="1">TG3544</strain>
    </source>
</reference>
<proteinExistence type="predicted"/>
<sequence length="664" mass="73662">MKFEGNLNDGYYLSVLFKLNLLPHQINLDEVITHILNFLPIPDRKEASLVNQSWYFAAQDSLRQEDSIFYNIPVTSASLGTIKSLSRRRVCSIQITNLDGSSISREVISYVADYLSPHLRHLCLRGSSITEACFEELLFACPSLTALDLSGCNSLFMPGTLLSKEQAFLRAQKALGNLQDLNLSSVRYLSDLTFNRLTGCAHQLAKLSLARCHVTFEFDAYHGSRDYNSSALLSFRNLLRFLAERAGIMKALDLSGTGISSQAMKSLVQVENLRLQEMVLQGCRNLSDEAVSVLCQHQPQLATLDLSGCFELTNRAILALCSRLQELRCLRLGKLPRVTDAGFQGVSHLRHLQSLDVSECNLVSSSELVKALGSIEGQFQLVSLNVAFCSLLRDSSVISLAGALRRSLRVLDLSSCTSITNRSVQAISTHLLNLTILRLAWCKELTDWGLLGVEQPREAHDRSREKDAGLKFSRNFGNMGFFLPPPQDLEQDTSILVDLTKREDEQKHRASLNALSHLQELDLTACGKLTDMSIAKVIRFPELRRLSLSLVPNITDTSLTAVARHCPSLEHLSLSHCVNLTDRGFVEAASALHRLQHLILSGCNQLTPQTLKAVSQECRQLKNLDISMCSGISMPDVELLQSRLLLQTNIHSRFVGGADLSVTL</sequence>
<dbReference type="EMBL" id="CM037627">
    <property type="protein sequence ID" value="KAH7989385.1"/>
    <property type="molecule type" value="Genomic_DNA"/>
</dbReference>
<keyword evidence="2" id="KW-1185">Reference proteome</keyword>
<organism evidence="1 2">
    <name type="scientific">Sphaerodactylus townsendi</name>
    <dbReference type="NCBI Taxonomy" id="933632"/>
    <lineage>
        <taxon>Eukaryota</taxon>
        <taxon>Metazoa</taxon>
        <taxon>Chordata</taxon>
        <taxon>Craniata</taxon>
        <taxon>Vertebrata</taxon>
        <taxon>Euteleostomi</taxon>
        <taxon>Lepidosauria</taxon>
        <taxon>Squamata</taxon>
        <taxon>Bifurcata</taxon>
        <taxon>Gekkota</taxon>
        <taxon>Sphaerodactylidae</taxon>
        <taxon>Sphaerodactylus</taxon>
    </lineage>
</organism>
<comment type="caution">
    <text evidence="1">The sequence shown here is derived from an EMBL/GenBank/DDBJ whole genome shotgun (WGS) entry which is preliminary data.</text>
</comment>
<evidence type="ECO:0000313" key="1">
    <source>
        <dbReference type="EMBL" id="KAH7989385.1"/>
    </source>
</evidence>
<accession>A0ACB8EAF4</accession>